<dbReference type="InterPro" id="IPR001138">
    <property type="entry name" value="Zn2Cys6_DnaBD"/>
</dbReference>
<dbReference type="GeneID" id="55988953"/>
<evidence type="ECO:0000256" key="6">
    <source>
        <dbReference type="ARBA" id="ARBA00023242"/>
    </source>
</evidence>
<reference evidence="9" key="1">
    <citation type="submission" date="2020-06" db="EMBL/GenBank/DDBJ databases">
        <title>A chromosome-scale genome assembly of Talaromyces rugulosus W13939.</title>
        <authorList>
            <person name="Wang B."/>
            <person name="Guo L."/>
            <person name="Ye K."/>
            <person name="Wang L."/>
        </authorList>
    </citation>
    <scope>NUCLEOTIDE SEQUENCE [LARGE SCALE GENOMIC DNA]</scope>
    <source>
        <strain evidence="9">W13939</strain>
    </source>
</reference>
<dbReference type="InterPro" id="IPR052360">
    <property type="entry name" value="Transcr_Regulatory_Proteins"/>
</dbReference>
<evidence type="ECO:0000256" key="5">
    <source>
        <dbReference type="ARBA" id="ARBA00023163"/>
    </source>
</evidence>
<dbReference type="Pfam" id="PF11951">
    <property type="entry name" value="Fungal_trans_2"/>
    <property type="match status" value="1"/>
</dbReference>
<protein>
    <recommendedName>
        <fullName evidence="7">Zn(2)-C6 fungal-type domain-containing protein</fullName>
    </recommendedName>
</protein>
<keyword evidence="2" id="KW-0862">Zinc</keyword>
<dbReference type="AlphaFoldDB" id="A0A7H8QKB1"/>
<dbReference type="GO" id="GO:0008270">
    <property type="term" value="F:zinc ion binding"/>
    <property type="evidence" value="ECO:0007669"/>
    <property type="project" value="InterPro"/>
</dbReference>
<dbReference type="InterPro" id="IPR021858">
    <property type="entry name" value="Fun_TF"/>
</dbReference>
<feature type="domain" description="Zn(2)-C6 fungal-type" evidence="7">
    <location>
        <begin position="14"/>
        <end position="56"/>
    </location>
</feature>
<accession>A0A7H8QKB1</accession>
<keyword evidence="3" id="KW-0805">Transcription regulation</keyword>
<dbReference type="PANTHER" id="PTHR36206:SF12">
    <property type="entry name" value="ASPERCRYPTIN BIOSYNTHESIS CLUSTER-SPECIFIC TRANSCRIPTION REGULATOR ATNN-RELATED"/>
    <property type="match status" value="1"/>
</dbReference>
<dbReference type="PANTHER" id="PTHR36206">
    <property type="entry name" value="ASPERCRYPTIN BIOSYNTHESIS CLUSTER-SPECIFIC TRANSCRIPTION REGULATOR ATNN-RELATED"/>
    <property type="match status" value="1"/>
</dbReference>
<dbReference type="GO" id="GO:0000981">
    <property type="term" value="F:DNA-binding transcription factor activity, RNA polymerase II-specific"/>
    <property type="evidence" value="ECO:0007669"/>
    <property type="project" value="InterPro"/>
</dbReference>
<dbReference type="KEGG" id="trg:TRUGW13939_01442"/>
<evidence type="ECO:0000256" key="2">
    <source>
        <dbReference type="ARBA" id="ARBA00022833"/>
    </source>
</evidence>
<keyword evidence="1" id="KW-0479">Metal-binding</keyword>
<dbReference type="Proteomes" id="UP000509510">
    <property type="component" value="Chromosome I"/>
</dbReference>
<keyword evidence="4" id="KW-0238">DNA-binding</keyword>
<evidence type="ECO:0000259" key="7">
    <source>
        <dbReference type="SMART" id="SM00066"/>
    </source>
</evidence>
<dbReference type="GO" id="GO:0003677">
    <property type="term" value="F:DNA binding"/>
    <property type="evidence" value="ECO:0007669"/>
    <property type="project" value="UniProtKB-KW"/>
</dbReference>
<dbReference type="InterPro" id="IPR036864">
    <property type="entry name" value="Zn2-C6_fun-type_DNA-bd_sf"/>
</dbReference>
<name>A0A7H8QKB1_TALRU</name>
<gene>
    <name evidence="8" type="ORF">TRUGW13939_01442</name>
</gene>
<evidence type="ECO:0000256" key="4">
    <source>
        <dbReference type="ARBA" id="ARBA00023125"/>
    </source>
</evidence>
<organism evidence="8 9">
    <name type="scientific">Talaromyces rugulosus</name>
    <name type="common">Penicillium rugulosum</name>
    <dbReference type="NCBI Taxonomy" id="121627"/>
    <lineage>
        <taxon>Eukaryota</taxon>
        <taxon>Fungi</taxon>
        <taxon>Dikarya</taxon>
        <taxon>Ascomycota</taxon>
        <taxon>Pezizomycotina</taxon>
        <taxon>Eurotiomycetes</taxon>
        <taxon>Eurotiomycetidae</taxon>
        <taxon>Eurotiales</taxon>
        <taxon>Trichocomaceae</taxon>
        <taxon>Talaromyces</taxon>
        <taxon>Talaromyces sect. Islandici</taxon>
    </lineage>
</organism>
<dbReference type="RefSeq" id="XP_035340535.1">
    <property type="nucleotide sequence ID" value="XM_035484642.1"/>
</dbReference>
<sequence length="591" mass="66393">MRWNSDAERRSYRAKTKSGCLTCKRIKCDEARPNCLRCSSTGRKCDGYEETGLQSRLGYNRLQLPSCRPPLFGLSEDERETRSFQYFYERTVSSLAGYGGSEFWDHLVLQVSQHEKSVWHALVALGALHEKFESRQEIASLGLLQSRQDNFAIQEYVAAIRALLASSTPSLPNTYIHTSTETTSNITVDVCLISCILFVCFETLSGHYVSAINHVRSGMRILGEVRHDPSSGTYRHPALKPSTVTMLEMETLHKMFTRLQIQIFVLTRVDTDHPTFEIIERNQPYNIQIEVPEKFNSLAEARDFLEHNSRLCSTIYAKAIKSASPDQVQGVSTYLTQQYASVFNKWRAALDLFEQSRGTYLTAKERVGLKILRIHQYGLVLLLANGQSGGSDSFDWDEYNPLFAEILSLSASVAQVTLDNESPSDSSHIPQMRDENGPKPTFTLDNCIIGPLYNVATLCRDPIIRRKAVHVLRSACRQEGVYNSHVTAIAAEKVIAIEEAAAVKLGLDYRDDVSSLTSIVTETRQEGGYSIGTSTEVPQSVRLTYAYPKFDTTNRKIFLTIGQEMEKTKMHLNLPFPAVTALVDTEFASIS</sequence>
<dbReference type="OrthoDB" id="2593732at2759"/>
<dbReference type="CDD" id="cd00067">
    <property type="entry name" value="GAL4"/>
    <property type="match status" value="1"/>
</dbReference>
<keyword evidence="6" id="KW-0539">Nucleus</keyword>
<evidence type="ECO:0000256" key="1">
    <source>
        <dbReference type="ARBA" id="ARBA00022723"/>
    </source>
</evidence>
<proteinExistence type="predicted"/>
<keyword evidence="9" id="KW-1185">Reference proteome</keyword>
<dbReference type="SUPFAM" id="SSF57701">
    <property type="entry name" value="Zn2/Cys6 DNA-binding domain"/>
    <property type="match status" value="1"/>
</dbReference>
<evidence type="ECO:0000313" key="8">
    <source>
        <dbReference type="EMBL" id="QKX54356.1"/>
    </source>
</evidence>
<evidence type="ECO:0000256" key="3">
    <source>
        <dbReference type="ARBA" id="ARBA00023015"/>
    </source>
</evidence>
<dbReference type="SMART" id="SM00066">
    <property type="entry name" value="GAL4"/>
    <property type="match status" value="1"/>
</dbReference>
<dbReference type="EMBL" id="CP055898">
    <property type="protein sequence ID" value="QKX54356.1"/>
    <property type="molecule type" value="Genomic_DNA"/>
</dbReference>
<keyword evidence="5" id="KW-0804">Transcription</keyword>
<evidence type="ECO:0000313" key="9">
    <source>
        <dbReference type="Proteomes" id="UP000509510"/>
    </source>
</evidence>